<reference evidence="1 2" key="1">
    <citation type="submission" date="2017-03" db="EMBL/GenBank/DDBJ databases">
        <title>Complete genome sequence of Candidatus 'Thiodictyon syntrophicum' sp. nov. strain Cad16T, a photolithoautotroph purple sulfur bacterium isolated from an alpine meromictic lake.</title>
        <authorList>
            <person name="Luedin S.M."/>
            <person name="Pothier J.F."/>
            <person name="Danza F."/>
            <person name="Storelli N."/>
            <person name="Wittwer M."/>
            <person name="Tonolla M."/>
        </authorList>
    </citation>
    <scope>NUCLEOTIDE SEQUENCE [LARGE SCALE GENOMIC DNA]</scope>
    <source>
        <strain evidence="1 2">Cad16T</strain>
    </source>
</reference>
<dbReference type="RefSeq" id="WP_100921637.1">
    <property type="nucleotide sequence ID" value="NZ_CP020370.1"/>
</dbReference>
<protein>
    <submittedName>
        <fullName evidence="1">Uncharacterized protein</fullName>
    </submittedName>
</protein>
<gene>
    <name evidence="1" type="ORF">THSYN_25550</name>
</gene>
<sequence length="75" mass="8399">MAFDRESIGAPYYATFDRGRADDPYNDPDIVAQLRCIGLKIIAIEAAEEDLFAISEQKLRTFIFQCVDTIEGPSP</sequence>
<dbReference type="Proteomes" id="UP000232638">
    <property type="component" value="Chromosome"/>
</dbReference>
<dbReference type="EMBL" id="CP020370">
    <property type="protein sequence ID" value="AUB83965.1"/>
    <property type="molecule type" value="Genomic_DNA"/>
</dbReference>
<proteinExistence type="predicted"/>
<dbReference type="AlphaFoldDB" id="A0A2K8UEK7"/>
<evidence type="ECO:0000313" key="1">
    <source>
        <dbReference type="EMBL" id="AUB83965.1"/>
    </source>
</evidence>
<evidence type="ECO:0000313" key="2">
    <source>
        <dbReference type="Proteomes" id="UP000232638"/>
    </source>
</evidence>
<name>A0A2K8UEK7_9GAMM</name>
<dbReference type="KEGG" id="tsy:THSYN_25550"/>
<organism evidence="1 2">
    <name type="scientific">Candidatus Thiodictyon syntrophicum</name>
    <dbReference type="NCBI Taxonomy" id="1166950"/>
    <lineage>
        <taxon>Bacteria</taxon>
        <taxon>Pseudomonadati</taxon>
        <taxon>Pseudomonadota</taxon>
        <taxon>Gammaproteobacteria</taxon>
        <taxon>Chromatiales</taxon>
        <taxon>Chromatiaceae</taxon>
        <taxon>Thiodictyon</taxon>
    </lineage>
</organism>
<keyword evidence="2" id="KW-1185">Reference proteome</keyword>
<accession>A0A2K8UEK7</accession>